<reference evidence="2 3" key="1">
    <citation type="journal article" date="2019" name="Genome Biol. Evol.">
        <title>Insights into the evolution of the New World diploid cottons (Gossypium, subgenus Houzingenia) based on genome sequencing.</title>
        <authorList>
            <person name="Grover C.E."/>
            <person name="Arick M.A. 2nd"/>
            <person name="Thrash A."/>
            <person name="Conover J.L."/>
            <person name="Sanders W.S."/>
            <person name="Peterson D.G."/>
            <person name="Frelichowski J.E."/>
            <person name="Scheffler J.A."/>
            <person name="Scheffler B.E."/>
            <person name="Wendel J.F."/>
        </authorList>
    </citation>
    <scope>NUCLEOTIDE SEQUENCE [LARGE SCALE GENOMIC DNA]</scope>
    <source>
        <strain evidence="2">57</strain>
        <tissue evidence="2">Leaf</tissue>
    </source>
</reference>
<name>A0A7J8W4L2_9ROSI</name>
<sequence length="46" mass="5260">QEEKAFDEVASPEADRVLLSSREATSPESEVEAPTRFFDVFKRRMA</sequence>
<proteinExistence type="predicted"/>
<dbReference type="Proteomes" id="UP000593573">
    <property type="component" value="Unassembled WGS sequence"/>
</dbReference>
<keyword evidence="3" id="KW-1185">Reference proteome</keyword>
<dbReference type="AlphaFoldDB" id="A0A7J8W4L2"/>
<accession>A0A7J8W4L2</accession>
<evidence type="ECO:0000256" key="1">
    <source>
        <dbReference type="SAM" id="MobiDB-lite"/>
    </source>
</evidence>
<evidence type="ECO:0000313" key="2">
    <source>
        <dbReference type="EMBL" id="MBA0669579.1"/>
    </source>
</evidence>
<evidence type="ECO:0000313" key="3">
    <source>
        <dbReference type="Proteomes" id="UP000593573"/>
    </source>
</evidence>
<dbReference type="EMBL" id="JABFAB010128984">
    <property type="protein sequence ID" value="MBA0669579.1"/>
    <property type="molecule type" value="Genomic_DNA"/>
</dbReference>
<feature type="region of interest" description="Disordered" evidence="1">
    <location>
        <begin position="1"/>
        <end position="31"/>
    </location>
</feature>
<organism evidence="2 3">
    <name type="scientific">Gossypium klotzschianum</name>
    <dbReference type="NCBI Taxonomy" id="34286"/>
    <lineage>
        <taxon>Eukaryota</taxon>
        <taxon>Viridiplantae</taxon>
        <taxon>Streptophyta</taxon>
        <taxon>Embryophyta</taxon>
        <taxon>Tracheophyta</taxon>
        <taxon>Spermatophyta</taxon>
        <taxon>Magnoliopsida</taxon>
        <taxon>eudicotyledons</taxon>
        <taxon>Gunneridae</taxon>
        <taxon>Pentapetalae</taxon>
        <taxon>rosids</taxon>
        <taxon>malvids</taxon>
        <taxon>Malvales</taxon>
        <taxon>Malvaceae</taxon>
        <taxon>Malvoideae</taxon>
        <taxon>Gossypium</taxon>
    </lineage>
</organism>
<feature type="non-terminal residue" evidence="2">
    <location>
        <position position="1"/>
    </location>
</feature>
<comment type="caution">
    <text evidence="2">The sequence shown here is derived from an EMBL/GenBank/DDBJ whole genome shotgun (WGS) entry which is preliminary data.</text>
</comment>
<protein>
    <submittedName>
        <fullName evidence="2">Uncharacterized protein</fullName>
    </submittedName>
</protein>
<gene>
    <name evidence="2" type="ORF">Goklo_023881</name>
</gene>